<evidence type="ECO:0000313" key="2">
    <source>
        <dbReference type="EMBL" id="SDT26245.1"/>
    </source>
</evidence>
<dbReference type="SUPFAM" id="SSF56112">
    <property type="entry name" value="Protein kinase-like (PK-like)"/>
    <property type="match status" value="1"/>
</dbReference>
<dbReference type="Proteomes" id="UP000198983">
    <property type="component" value="Chromosome I"/>
</dbReference>
<dbReference type="OrthoDB" id="3816435at2"/>
<dbReference type="InterPro" id="IPR002575">
    <property type="entry name" value="Aminoglycoside_PTrfase"/>
</dbReference>
<dbReference type="Gene3D" id="3.90.1200.10">
    <property type="match status" value="1"/>
</dbReference>
<dbReference type="GO" id="GO:0016740">
    <property type="term" value="F:transferase activity"/>
    <property type="evidence" value="ECO:0007669"/>
    <property type="project" value="UniProtKB-KW"/>
</dbReference>
<dbReference type="EMBL" id="LT629732">
    <property type="protein sequence ID" value="SDT26245.1"/>
    <property type="molecule type" value="Genomic_DNA"/>
</dbReference>
<protein>
    <submittedName>
        <fullName evidence="2">Phosphotransferase enzyme family protein</fullName>
    </submittedName>
</protein>
<organism evidence="2 3">
    <name type="scientific">Actinopolymorpha singaporensis</name>
    <dbReference type="NCBI Taxonomy" id="117157"/>
    <lineage>
        <taxon>Bacteria</taxon>
        <taxon>Bacillati</taxon>
        <taxon>Actinomycetota</taxon>
        <taxon>Actinomycetes</taxon>
        <taxon>Propionibacteriales</taxon>
        <taxon>Actinopolymorphaceae</taxon>
        <taxon>Actinopolymorpha</taxon>
    </lineage>
</organism>
<keyword evidence="3" id="KW-1185">Reference proteome</keyword>
<feature type="domain" description="Aminoglycoside phosphotransferase" evidence="1">
    <location>
        <begin position="109"/>
        <end position="307"/>
    </location>
</feature>
<accession>A0A1H1YXH1</accession>
<dbReference type="InterPro" id="IPR011009">
    <property type="entry name" value="Kinase-like_dom_sf"/>
</dbReference>
<gene>
    <name evidence="2" type="ORF">SAMN04489717_5762</name>
</gene>
<dbReference type="AlphaFoldDB" id="A0A1H1YXH1"/>
<evidence type="ECO:0000259" key="1">
    <source>
        <dbReference type="Pfam" id="PF01636"/>
    </source>
</evidence>
<sequence length="388" mass="41662">MEPTTAGREVPFEVSAQVADALERTVEEVRAAEIDPLAGPAVDGIATVGIWRVRGADWSAVVKVLRHVVHGGLSVWRSEDDPAHPFHWRREADAFADGLLGSLPGDLRAPACYGVVPGPDGTLAIWMEDVAGCEGSTWALPRYRQAAEHLGQVQGHLAREHLAGEPVLDRPWMSRGWLRTYVDRRAARSAADADPTDPRVWSPPLVRRLVPADRVPAFQALWAARHRLLDVVDGLPRTLCQLDFHPRNLFDVAGRTVVIDWAFAGVGALGEDLGNLVVDAVTDFHLPPSKLPELFETLVAGYADGLAAAGWSGSDGPAEPAEVRRMVAAGAAAKYGWLAPAIPAVVAQGRTTLNGRPIEEAAPLWVACGDFLVELADLAVRGGPLDRP</sequence>
<dbReference type="RefSeq" id="WP_092656828.1">
    <property type="nucleotide sequence ID" value="NZ_LT629732.1"/>
</dbReference>
<evidence type="ECO:0000313" key="3">
    <source>
        <dbReference type="Proteomes" id="UP000198983"/>
    </source>
</evidence>
<keyword evidence="2" id="KW-0808">Transferase</keyword>
<dbReference type="STRING" id="117157.SAMN04489717_5762"/>
<reference evidence="2 3" key="1">
    <citation type="submission" date="2016-10" db="EMBL/GenBank/DDBJ databases">
        <authorList>
            <person name="de Groot N.N."/>
        </authorList>
    </citation>
    <scope>NUCLEOTIDE SEQUENCE [LARGE SCALE GENOMIC DNA]</scope>
    <source>
        <strain evidence="2 3">DSM 22024</strain>
    </source>
</reference>
<name>A0A1H1YXH1_9ACTN</name>
<dbReference type="Pfam" id="PF01636">
    <property type="entry name" value="APH"/>
    <property type="match status" value="1"/>
</dbReference>
<proteinExistence type="predicted"/>